<dbReference type="Proteomes" id="UP000014500">
    <property type="component" value="Unassembled WGS sequence"/>
</dbReference>
<dbReference type="InterPro" id="IPR044926">
    <property type="entry name" value="RGS_subdomain_2"/>
</dbReference>
<dbReference type="EnsemblMetazoa" id="SMAR014696-RA">
    <property type="protein sequence ID" value="SMAR014696-PA"/>
    <property type="gene ID" value="SMAR014696"/>
</dbReference>
<accession>T1JLG6</accession>
<dbReference type="EMBL" id="JH432179">
    <property type="status" value="NOT_ANNOTATED_CDS"/>
    <property type="molecule type" value="Genomic_DNA"/>
</dbReference>
<reference evidence="4" key="1">
    <citation type="submission" date="2011-05" db="EMBL/GenBank/DDBJ databases">
        <authorList>
            <person name="Richards S.R."/>
            <person name="Qu J."/>
            <person name="Jiang H."/>
            <person name="Jhangiani S.N."/>
            <person name="Agravi P."/>
            <person name="Goodspeed R."/>
            <person name="Gross S."/>
            <person name="Mandapat C."/>
            <person name="Jackson L."/>
            <person name="Mathew T."/>
            <person name="Pu L."/>
            <person name="Thornton R."/>
            <person name="Saada N."/>
            <person name="Wilczek-Boney K.B."/>
            <person name="Lee S."/>
            <person name="Kovar C."/>
            <person name="Wu Y."/>
            <person name="Scherer S.E."/>
            <person name="Worley K.C."/>
            <person name="Muzny D.M."/>
            <person name="Gibbs R."/>
        </authorList>
    </citation>
    <scope>NUCLEOTIDE SEQUENCE</scope>
    <source>
        <strain evidence="4">Brora</strain>
    </source>
</reference>
<dbReference type="InterPro" id="IPR016137">
    <property type="entry name" value="RGS"/>
</dbReference>
<keyword evidence="1" id="KW-1133">Transmembrane helix</keyword>
<reference evidence="3" key="2">
    <citation type="submission" date="2015-02" db="UniProtKB">
        <authorList>
            <consortium name="EnsemblMetazoa"/>
        </authorList>
    </citation>
    <scope>IDENTIFICATION</scope>
</reference>
<dbReference type="SUPFAM" id="SSF48097">
    <property type="entry name" value="Regulator of G-protein signaling, RGS"/>
    <property type="match status" value="1"/>
</dbReference>
<dbReference type="STRING" id="126957.T1JLG6"/>
<sequence>MELATGQRITPEMDRAESKNDCFVAKKCAQQYKNPNAHVYQLMKTDSYSRYLRSEMYKEYLSGSKKKFSEHLKKNLFEHAFSLVNNGTHIFGLRSMRLDDTITTFVPISMLNCFSKTRVFIPPIAHVNGFVLPFLLGCIVPLFTLVR</sequence>
<dbReference type="InterPro" id="IPR024066">
    <property type="entry name" value="RGS_subdom1/3"/>
</dbReference>
<dbReference type="InterPro" id="IPR036305">
    <property type="entry name" value="RGS_sf"/>
</dbReference>
<feature type="transmembrane region" description="Helical" evidence="1">
    <location>
        <begin position="124"/>
        <end position="146"/>
    </location>
</feature>
<keyword evidence="1" id="KW-0812">Transmembrane</keyword>
<evidence type="ECO:0000259" key="2">
    <source>
        <dbReference type="PROSITE" id="PS50132"/>
    </source>
</evidence>
<proteinExistence type="predicted"/>
<dbReference type="Gene3D" id="1.10.196.10">
    <property type="match status" value="1"/>
</dbReference>
<evidence type="ECO:0000313" key="3">
    <source>
        <dbReference type="EnsemblMetazoa" id="SMAR014696-PA"/>
    </source>
</evidence>
<keyword evidence="4" id="KW-1185">Reference proteome</keyword>
<organism evidence="3 4">
    <name type="scientific">Strigamia maritima</name>
    <name type="common">European centipede</name>
    <name type="synonym">Geophilus maritimus</name>
    <dbReference type="NCBI Taxonomy" id="126957"/>
    <lineage>
        <taxon>Eukaryota</taxon>
        <taxon>Metazoa</taxon>
        <taxon>Ecdysozoa</taxon>
        <taxon>Arthropoda</taxon>
        <taxon>Myriapoda</taxon>
        <taxon>Chilopoda</taxon>
        <taxon>Pleurostigmophora</taxon>
        <taxon>Geophilomorpha</taxon>
        <taxon>Linotaeniidae</taxon>
        <taxon>Strigamia</taxon>
    </lineage>
</organism>
<feature type="domain" description="RGS" evidence="2">
    <location>
        <begin position="38"/>
        <end position="61"/>
    </location>
</feature>
<dbReference type="Gene3D" id="1.10.167.10">
    <property type="entry name" value="Regulator of G-protein Signalling 4, domain 2"/>
    <property type="match status" value="1"/>
</dbReference>
<evidence type="ECO:0000256" key="1">
    <source>
        <dbReference type="SAM" id="Phobius"/>
    </source>
</evidence>
<name>T1JLG6_STRMM</name>
<dbReference type="PROSITE" id="PS50132">
    <property type="entry name" value="RGS"/>
    <property type="match status" value="1"/>
</dbReference>
<dbReference type="AlphaFoldDB" id="T1JLG6"/>
<evidence type="ECO:0000313" key="4">
    <source>
        <dbReference type="Proteomes" id="UP000014500"/>
    </source>
</evidence>
<protein>
    <recommendedName>
        <fullName evidence="2">RGS domain-containing protein</fullName>
    </recommendedName>
</protein>
<keyword evidence="1" id="KW-0472">Membrane</keyword>
<dbReference type="HOGENOM" id="CLU_1770403_0_0_1"/>